<dbReference type="HOGENOM" id="CLU_1981841_0_0_1"/>
<dbReference type="AlphaFoldDB" id="A0A0C3C1J4"/>
<dbReference type="EMBL" id="KN831796">
    <property type="protein sequence ID" value="KIM37566.1"/>
    <property type="molecule type" value="Genomic_DNA"/>
</dbReference>
<dbReference type="Proteomes" id="UP000053424">
    <property type="component" value="Unassembled WGS sequence"/>
</dbReference>
<dbReference type="STRING" id="686832.A0A0C3C1J4"/>
<proteinExistence type="predicted"/>
<reference evidence="2" key="2">
    <citation type="submission" date="2015-01" db="EMBL/GenBank/DDBJ databases">
        <title>Evolutionary Origins and Diversification of the Mycorrhizal Mutualists.</title>
        <authorList>
            <consortium name="DOE Joint Genome Institute"/>
            <consortium name="Mycorrhizal Genomics Consortium"/>
            <person name="Kohler A."/>
            <person name="Kuo A."/>
            <person name="Nagy L.G."/>
            <person name="Floudas D."/>
            <person name="Copeland A."/>
            <person name="Barry K.W."/>
            <person name="Cichocki N."/>
            <person name="Veneault-Fourrey C."/>
            <person name="LaButti K."/>
            <person name="Lindquist E.A."/>
            <person name="Lipzen A."/>
            <person name="Lundell T."/>
            <person name="Morin E."/>
            <person name="Murat C."/>
            <person name="Riley R."/>
            <person name="Ohm R."/>
            <person name="Sun H."/>
            <person name="Tunlid A."/>
            <person name="Henrissat B."/>
            <person name="Grigoriev I.V."/>
            <person name="Hibbett D.S."/>
            <person name="Martin F."/>
        </authorList>
    </citation>
    <scope>NUCLEOTIDE SEQUENCE [LARGE SCALE GENOMIC DNA]</scope>
    <source>
        <strain evidence="2">h7</strain>
    </source>
</reference>
<keyword evidence="2" id="KW-1185">Reference proteome</keyword>
<dbReference type="OrthoDB" id="271448at2759"/>
<evidence type="ECO:0000313" key="1">
    <source>
        <dbReference type="EMBL" id="KIM37566.1"/>
    </source>
</evidence>
<organism evidence="1 2">
    <name type="scientific">Hebeloma cylindrosporum</name>
    <dbReference type="NCBI Taxonomy" id="76867"/>
    <lineage>
        <taxon>Eukaryota</taxon>
        <taxon>Fungi</taxon>
        <taxon>Dikarya</taxon>
        <taxon>Basidiomycota</taxon>
        <taxon>Agaricomycotina</taxon>
        <taxon>Agaricomycetes</taxon>
        <taxon>Agaricomycetidae</taxon>
        <taxon>Agaricales</taxon>
        <taxon>Agaricineae</taxon>
        <taxon>Hymenogastraceae</taxon>
        <taxon>Hebeloma</taxon>
    </lineage>
</organism>
<protein>
    <submittedName>
        <fullName evidence="1">Uncharacterized protein</fullName>
    </submittedName>
</protein>
<accession>A0A0C3C1J4</accession>
<reference evidence="1 2" key="1">
    <citation type="submission" date="2014-04" db="EMBL/GenBank/DDBJ databases">
        <authorList>
            <consortium name="DOE Joint Genome Institute"/>
            <person name="Kuo A."/>
            <person name="Gay G."/>
            <person name="Dore J."/>
            <person name="Kohler A."/>
            <person name="Nagy L.G."/>
            <person name="Floudas D."/>
            <person name="Copeland A."/>
            <person name="Barry K.W."/>
            <person name="Cichocki N."/>
            <person name="Veneault-Fourrey C."/>
            <person name="LaButti K."/>
            <person name="Lindquist E.A."/>
            <person name="Lipzen A."/>
            <person name="Lundell T."/>
            <person name="Morin E."/>
            <person name="Murat C."/>
            <person name="Sun H."/>
            <person name="Tunlid A."/>
            <person name="Henrissat B."/>
            <person name="Grigoriev I.V."/>
            <person name="Hibbett D.S."/>
            <person name="Martin F."/>
            <person name="Nordberg H.P."/>
            <person name="Cantor M.N."/>
            <person name="Hua S.X."/>
        </authorList>
    </citation>
    <scope>NUCLEOTIDE SEQUENCE [LARGE SCALE GENOMIC DNA]</scope>
    <source>
        <strain evidence="2">h7</strain>
    </source>
</reference>
<evidence type="ECO:0000313" key="2">
    <source>
        <dbReference type="Proteomes" id="UP000053424"/>
    </source>
</evidence>
<sequence>MRTPLFSSSSPFAFARSGNAVALLGSANSVDSPPWNQAPRTPLQTVKGKTYTIGFFQSSSFSSPADEANTHVDVLWNAKVVFGFGGFSQWTSEELKVTAVGNDELAFRGGAAAAWTLIDDIAVFQA</sequence>
<gene>
    <name evidence="1" type="ORF">M413DRAFT_30765</name>
</gene>
<name>A0A0C3C1J4_HEBCY</name>